<dbReference type="SMART" id="SM00332">
    <property type="entry name" value="PP2Cc"/>
    <property type="match status" value="1"/>
</dbReference>
<organism evidence="6 7">
    <name type="scientific">Sphaerobolus stellatus (strain SS14)</name>
    <dbReference type="NCBI Taxonomy" id="990650"/>
    <lineage>
        <taxon>Eukaryota</taxon>
        <taxon>Fungi</taxon>
        <taxon>Dikarya</taxon>
        <taxon>Basidiomycota</taxon>
        <taxon>Agaricomycotina</taxon>
        <taxon>Agaricomycetes</taxon>
        <taxon>Phallomycetidae</taxon>
        <taxon>Geastrales</taxon>
        <taxon>Sphaerobolaceae</taxon>
        <taxon>Sphaerobolus</taxon>
    </lineage>
</organism>
<dbReference type="InterPro" id="IPR000222">
    <property type="entry name" value="PP2C_BS"/>
</dbReference>
<dbReference type="PANTHER" id="PTHR13832">
    <property type="entry name" value="PROTEIN PHOSPHATASE 2C"/>
    <property type="match status" value="1"/>
</dbReference>
<reference evidence="6 7" key="1">
    <citation type="submission" date="2014-06" db="EMBL/GenBank/DDBJ databases">
        <title>Evolutionary Origins and Diversification of the Mycorrhizal Mutualists.</title>
        <authorList>
            <consortium name="DOE Joint Genome Institute"/>
            <consortium name="Mycorrhizal Genomics Consortium"/>
            <person name="Kohler A."/>
            <person name="Kuo A."/>
            <person name="Nagy L.G."/>
            <person name="Floudas D."/>
            <person name="Copeland A."/>
            <person name="Barry K.W."/>
            <person name="Cichocki N."/>
            <person name="Veneault-Fourrey C."/>
            <person name="LaButti K."/>
            <person name="Lindquist E.A."/>
            <person name="Lipzen A."/>
            <person name="Lundell T."/>
            <person name="Morin E."/>
            <person name="Murat C."/>
            <person name="Riley R."/>
            <person name="Ohm R."/>
            <person name="Sun H."/>
            <person name="Tunlid A."/>
            <person name="Henrissat B."/>
            <person name="Grigoriev I.V."/>
            <person name="Hibbett D.S."/>
            <person name="Martin F."/>
        </authorList>
    </citation>
    <scope>NUCLEOTIDE SEQUENCE [LARGE SCALE GENOMIC DNA]</scope>
    <source>
        <strain evidence="6 7">SS14</strain>
    </source>
</reference>
<evidence type="ECO:0000256" key="2">
    <source>
        <dbReference type="ARBA" id="ARBA00022801"/>
    </source>
</evidence>
<dbReference type="CDD" id="cd00143">
    <property type="entry name" value="PP2Cc"/>
    <property type="match status" value="1"/>
</dbReference>
<dbReference type="OrthoDB" id="416093at2759"/>
<dbReference type="InterPro" id="IPR036457">
    <property type="entry name" value="PPM-type-like_dom_sf"/>
</dbReference>
<evidence type="ECO:0000313" key="6">
    <source>
        <dbReference type="EMBL" id="KIJ26130.1"/>
    </source>
</evidence>
<sequence>MSNISSRLRWVKDFSTSFGVAGGTARIPLTSTKVIGVAVSRGTRSYQEDGHSVCCLELNPEELRESVLRSQNYEWDPDKARRELAGQVVFVGIYDGHGGPAISIYLRQHLHELFENVEKSQIPEVHTWIKSLGGYFKRHRGGVLTKWLVDSPEEMQKTPPLDLEARATLAFLEADRQIADMKESSKQGSTASIVLLHSLDTPSKAFFASDTIALTVAHCGDTRVLLCSTDGGQVCAMTEDHHAESRQEAARLRRLGGMGLITDSFGEGRWMGALANTRGLGDKKFKRFGVTPEPEVRTKLLKGSEWAYSVSVSDGITSMLSDEEIVDLARDAADPQQAAKAILSFAEELGGEDNATVIVVPLAGWGKIRGPDKTKELREYRRDQAIGSERQRRM</sequence>
<evidence type="ECO:0000259" key="5">
    <source>
        <dbReference type="PROSITE" id="PS51746"/>
    </source>
</evidence>
<dbReference type="HOGENOM" id="CLU_021251_1_0_1"/>
<dbReference type="AlphaFoldDB" id="A0A0C9ULI5"/>
<keyword evidence="1" id="KW-0479">Metal-binding</keyword>
<evidence type="ECO:0000256" key="3">
    <source>
        <dbReference type="ARBA" id="ARBA00022912"/>
    </source>
</evidence>
<keyword evidence="2 4" id="KW-0378">Hydrolase</keyword>
<dbReference type="InterPro" id="IPR015655">
    <property type="entry name" value="PP2C"/>
</dbReference>
<dbReference type="GO" id="GO:0004722">
    <property type="term" value="F:protein serine/threonine phosphatase activity"/>
    <property type="evidence" value="ECO:0007669"/>
    <property type="project" value="InterPro"/>
</dbReference>
<evidence type="ECO:0000313" key="7">
    <source>
        <dbReference type="Proteomes" id="UP000054279"/>
    </source>
</evidence>
<evidence type="ECO:0000256" key="1">
    <source>
        <dbReference type="ARBA" id="ARBA00022723"/>
    </source>
</evidence>
<keyword evidence="7" id="KW-1185">Reference proteome</keyword>
<evidence type="ECO:0000256" key="4">
    <source>
        <dbReference type="RuleBase" id="RU003465"/>
    </source>
</evidence>
<feature type="domain" description="PPM-type phosphatase" evidence="5">
    <location>
        <begin position="34"/>
        <end position="362"/>
    </location>
</feature>
<dbReference type="InterPro" id="IPR001932">
    <property type="entry name" value="PPM-type_phosphatase-like_dom"/>
</dbReference>
<dbReference type="PANTHER" id="PTHR13832:SF589">
    <property type="entry name" value="[PYRUVATE DEHYDROGENASE [ACETYL-TRANSFERRING]]-PHOSPHATASE 2, MITOCHONDRIAL"/>
    <property type="match status" value="1"/>
</dbReference>
<dbReference type="GO" id="GO:0046872">
    <property type="term" value="F:metal ion binding"/>
    <property type="evidence" value="ECO:0007669"/>
    <property type="project" value="UniProtKB-KW"/>
</dbReference>
<name>A0A0C9ULI5_SPHS4</name>
<gene>
    <name evidence="6" type="ORF">M422DRAFT_77025</name>
</gene>
<accession>A0A0C9ULI5</accession>
<dbReference type="EMBL" id="KN837382">
    <property type="protein sequence ID" value="KIJ26130.1"/>
    <property type="molecule type" value="Genomic_DNA"/>
</dbReference>
<protein>
    <recommendedName>
        <fullName evidence="5">PPM-type phosphatase domain-containing protein</fullName>
    </recommendedName>
</protein>
<dbReference type="Proteomes" id="UP000054279">
    <property type="component" value="Unassembled WGS sequence"/>
</dbReference>
<dbReference type="Gene3D" id="3.60.40.10">
    <property type="entry name" value="PPM-type phosphatase domain"/>
    <property type="match status" value="1"/>
</dbReference>
<dbReference type="PROSITE" id="PS01032">
    <property type="entry name" value="PPM_1"/>
    <property type="match status" value="1"/>
</dbReference>
<dbReference type="SUPFAM" id="SSF81606">
    <property type="entry name" value="PP2C-like"/>
    <property type="match status" value="1"/>
</dbReference>
<proteinExistence type="inferred from homology"/>
<keyword evidence="3 4" id="KW-0904">Protein phosphatase</keyword>
<dbReference type="PROSITE" id="PS51746">
    <property type="entry name" value="PPM_2"/>
    <property type="match status" value="1"/>
</dbReference>
<dbReference type="Pfam" id="PF00481">
    <property type="entry name" value="PP2C"/>
    <property type="match status" value="1"/>
</dbReference>
<comment type="similarity">
    <text evidence="4">Belongs to the PP2C family.</text>
</comment>